<dbReference type="EMBL" id="JBBJCI010000081">
    <property type="protein sequence ID" value="KAK7249214.1"/>
    <property type="molecule type" value="Genomic_DNA"/>
</dbReference>
<feature type="region of interest" description="Disordered" evidence="1">
    <location>
        <begin position="774"/>
        <end position="800"/>
    </location>
</feature>
<feature type="region of interest" description="Disordered" evidence="1">
    <location>
        <begin position="312"/>
        <end position="356"/>
    </location>
</feature>
<feature type="compositionally biased region" description="Low complexity" evidence="1">
    <location>
        <begin position="271"/>
        <end position="287"/>
    </location>
</feature>
<feature type="compositionally biased region" description="Pro residues" evidence="1">
    <location>
        <begin position="314"/>
        <end position="324"/>
    </location>
</feature>
<evidence type="ECO:0000313" key="3">
    <source>
        <dbReference type="Proteomes" id="UP001363151"/>
    </source>
</evidence>
<feature type="region of interest" description="Disordered" evidence="1">
    <location>
        <begin position="235"/>
        <end position="287"/>
    </location>
</feature>
<comment type="caution">
    <text evidence="2">The sequence shown here is derived from an EMBL/GenBank/DDBJ whole genome shotgun (WGS) entry which is preliminary data.</text>
</comment>
<name>A0ABR1G7Z5_AURAN</name>
<feature type="compositionally biased region" description="Pro residues" evidence="1">
    <location>
        <begin position="788"/>
        <end position="797"/>
    </location>
</feature>
<evidence type="ECO:0000256" key="1">
    <source>
        <dbReference type="SAM" id="MobiDB-lite"/>
    </source>
</evidence>
<feature type="compositionally biased region" description="Low complexity" evidence="1">
    <location>
        <begin position="859"/>
        <end position="868"/>
    </location>
</feature>
<feature type="region of interest" description="Disordered" evidence="1">
    <location>
        <begin position="828"/>
        <end position="868"/>
    </location>
</feature>
<evidence type="ECO:0000313" key="2">
    <source>
        <dbReference type="EMBL" id="KAK7249214.1"/>
    </source>
</evidence>
<feature type="region of interest" description="Disordered" evidence="1">
    <location>
        <begin position="455"/>
        <end position="501"/>
    </location>
</feature>
<feature type="region of interest" description="Disordered" evidence="1">
    <location>
        <begin position="698"/>
        <end position="734"/>
    </location>
</feature>
<feature type="compositionally biased region" description="Basic residues" evidence="1">
    <location>
        <begin position="775"/>
        <end position="785"/>
    </location>
</feature>
<dbReference type="Proteomes" id="UP001363151">
    <property type="component" value="Unassembled WGS sequence"/>
</dbReference>
<proteinExistence type="predicted"/>
<feature type="region of interest" description="Disordered" evidence="1">
    <location>
        <begin position="146"/>
        <end position="169"/>
    </location>
</feature>
<protein>
    <submittedName>
        <fullName evidence="2">Uncharacterized protein</fullName>
    </submittedName>
</protein>
<feature type="compositionally biased region" description="Basic residues" evidence="1">
    <location>
        <begin position="244"/>
        <end position="270"/>
    </location>
</feature>
<keyword evidence="3" id="KW-1185">Reference proteome</keyword>
<gene>
    <name evidence="2" type="ORF">SO694_00046169</name>
</gene>
<accession>A0ABR1G7Z5</accession>
<organism evidence="2 3">
    <name type="scientific">Aureococcus anophagefferens</name>
    <name type="common">Harmful bloom alga</name>
    <dbReference type="NCBI Taxonomy" id="44056"/>
    <lineage>
        <taxon>Eukaryota</taxon>
        <taxon>Sar</taxon>
        <taxon>Stramenopiles</taxon>
        <taxon>Ochrophyta</taxon>
        <taxon>Pelagophyceae</taxon>
        <taxon>Pelagomonadales</taxon>
        <taxon>Pelagomonadaceae</taxon>
        <taxon>Aureococcus</taxon>
    </lineage>
</organism>
<sequence>MDLAARKRAWTGSVARPGDVAVLSNCEDDDSRRWVVDAALGASGASGVAFDGGNDVNLCGDLLACLTFDDHERLADDDAAFAEARGPGVWALVDDLRAKVGVCRARGDLKLFLPLRKLRDAAPRLDDADLDALAAPSDDLGVVDVDGPAERRGARPCSSASAARARRRPPAGAKAMALFDAAGAFLGAPRPAGDAADRARDEIFRAADAPALERRAGRARAAYLRRRRQLDAAFVGAAAPCSTTRRRPSRRGSRPRRRPRSSSRPTRRSPRSSSRFASSSTARRARVRATANADLDTALAWCVGHAGDADFAAPPAPAPAPPPDDAGDRRARRAGRRRGGALRPRARDGRPGPRGARCAAQLADLERKAGELDAASKLRAALLGAAAPRAPSPAAPPQPKEALARLFGGDEPAPASAFEGALSRLADATFCRVAQEHGLLLRRFARATKALGRSVGRPLSLRGESPPARALARRRRGRGGDARGRPRPGARRPTQEEKRRDAALASLRAIATKDTAPLLADRRWFAGAVSPAEVYACAARREAFHALEGDAGDLERAAAERAAPLFARRRRTSGVGRRAAKAFFENFGGESLEPLGRLAAGLAGRVGAPLEPRLRSIRSSLEALGLAAGFGTDAAKATRDAARMAVTAGGDPALAFLLLGRRRRWRSDERAAPPEAATREAFANAAAALVLGPLFGDGEDGDRSLSRDDARTPAPRPRAAPRRRAGGDPEGAAGFAGALAGALARRGELVRDGDDEDSSAERLRALGVLDGLARARARRRRRRQRSPTTPPAPPPAEAPAHPCFFAVSELVARGWGAERARHVAAGDLATASTSTSTASPSGSAGSSCSTRSGRRRDAGGAAAAAAAGGRPDRVGEARLYAALPPGAARFKAGLRAAHASVRWAARDAYRQRLGLARRAGGDLGDDLLRSGAALAAMDAGGDGRVACVVLAAAARRHHGDFLAVARAAHAFAGTPPHRDAHGPPALRPRSLLGDGGAARGWDAWPELRDAAAAALAAYADPAG</sequence>
<feature type="compositionally biased region" description="Basic and acidic residues" evidence="1">
    <location>
        <begin position="701"/>
        <end position="711"/>
    </location>
</feature>
<feature type="compositionally biased region" description="Basic residues" evidence="1">
    <location>
        <begin position="330"/>
        <end position="340"/>
    </location>
</feature>
<reference evidence="2 3" key="1">
    <citation type="submission" date="2024-03" db="EMBL/GenBank/DDBJ databases">
        <title>Aureococcus anophagefferens CCMP1851 and Kratosvirus quantuckense: Draft genome of a second virus-susceptible host strain in the model system.</title>
        <authorList>
            <person name="Chase E."/>
            <person name="Truchon A.R."/>
            <person name="Schepens W."/>
            <person name="Wilhelm S.W."/>
        </authorList>
    </citation>
    <scope>NUCLEOTIDE SEQUENCE [LARGE SCALE GENOMIC DNA]</scope>
    <source>
        <strain evidence="2 3">CCMP1851</strain>
    </source>
</reference>
<feature type="compositionally biased region" description="Low complexity" evidence="1">
    <location>
        <begin position="828"/>
        <end position="851"/>
    </location>
</feature>